<dbReference type="Pfam" id="PF19762">
    <property type="entry name" value="DUF6249"/>
    <property type="match status" value="1"/>
</dbReference>
<dbReference type="RefSeq" id="WP_343765777.1">
    <property type="nucleotide sequence ID" value="NZ_BAAAFG010000015.1"/>
</dbReference>
<reference evidence="3 4" key="1">
    <citation type="journal article" date="2019" name="Int. J. Syst. Evol. Microbiol.">
        <title>The Global Catalogue of Microorganisms (GCM) 10K type strain sequencing project: providing services to taxonomists for standard genome sequencing and annotation.</title>
        <authorList>
            <consortium name="The Broad Institute Genomics Platform"/>
            <consortium name="The Broad Institute Genome Sequencing Center for Infectious Disease"/>
            <person name="Wu L."/>
            <person name="Ma J."/>
        </authorList>
    </citation>
    <scope>NUCLEOTIDE SEQUENCE [LARGE SCALE GENOMIC DNA]</scope>
    <source>
        <strain evidence="3 4">JCM 16082</strain>
    </source>
</reference>
<evidence type="ECO:0000256" key="1">
    <source>
        <dbReference type="SAM" id="Phobius"/>
    </source>
</evidence>
<protein>
    <recommendedName>
        <fullName evidence="2">DUF6249 domain-containing protein</fullName>
    </recommendedName>
</protein>
<evidence type="ECO:0000313" key="4">
    <source>
        <dbReference type="Proteomes" id="UP001500507"/>
    </source>
</evidence>
<sequence>MEKLDEVLSLLSLSVGFVTVVFILAKYQYMIKKAMIEKGIDVTQYSKRVSYIDIGCIVFGLGIGFIISSIFTEMDLTEDTSDLLVLGTISVFAGLSLVIAHYLRKRTS</sequence>
<proteinExistence type="predicted"/>
<keyword evidence="1" id="KW-0472">Membrane</keyword>
<keyword evidence="4" id="KW-1185">Reference proteome</keyword>
<dbReference type="Proteomes" id="UP001500507">
    <property type="component" value="Unassembled WGS sequence"/>
</dbReference>
<gene>
    <name evidence="3" type="ORF">GCM10009117_15820</name>
</gene>
<keyword evidence="1" id="KW-1133">Transmembrane helix</keyword>
<comment type="caution">
    <text evidence="3">The sequence shown here is derived from an EMBL/GenBank/DDBJ whole genome shotgun (WGS) entry which is preliminary data.</text>
</comment>
<evidence type="ECO:0000313" key="3">
    <source>
        <dbReference type="EMBL" id="GAA0872435.1"/>
    </source>
</evidence>
<keyword evidence="1" id="KW-0812">Transmembrane</keyword>
<accession>A0ABN1MGX3</accession>
<feature type="transmembrane region" description="Helical" evidence="1">
    <location>
        <begin position="50"/>
        <end position="71"/>
    </location>
</feature>
<organism evidence="3 4">
    <name type="scientific">Gangjinia marincola</name>
    <dbReference type="NCBI Taxonomy" id="578463"/>
    <lineage>
        <taxon>Bacteria</taxon>
        <taxon>Pseudomonadati</taxon>
        <taxon>Bacteroidota</taxon>
        <taxon>Flavobacteriia</taxon>
        <taxon>Flavobacteriales</taxon>
        <taxon>Flavobacteriaceae</taxon>
        <taxon>Gangjinia</taxon>
    </lineage>
</organism>
<feature type="transmembrane region" description="Helical" evidence="1">
    <location>
        <begin position="83"/>
        <end position="103"/>
    </location>
</feature>
<feature type="domain" description="DUF6249" evidence="2">
    <location>
        <begin position="13"/>
        <end position="105"/>
    </location>
</feature>
<dbReference type="EMBL" id="BAAAFG010000015">
    <property type="protein sequence ID" value="GAA0872435.1"/>
    <property type="molecule type" value="Genomic_DNA"/>
</dbReference>
<evidence type="ECO:0000259" key="2">
    <source>
        <dbReference type="Pfam" id="PF19762"/>
    </source>
</evidence>
<dbReference type="InterPro" id="IPR046216">
    <property type="entry name" value="DUF6249"/>
</dbReference>
<feature type="transmembrane region" description="Helical" evidence="1">
    <location>
        <begin position="6"/>
        <end position="29"/>
    </location>
</feature>
<name>A0ABN1MGX3_9FLAO</name>